<dbReference type="Proteomes" id="UP000683925">
    <property type="component" value="Unassembled WGS sequence"/>
</dbReference>
<evidence type="ECO:0000313" key="4">
    <source>
        <dbReference type="EMBL" id="CAD8164940.1"/>
    </source>
</evidence>
<keyword evidence="2" id="KW-0677">Repeat</keyword>
<dbReference type="OMA" id="PFMISIN"/>
<evidence type="ECO:0000313" key="5">
    <source>
        <dbReference type="Proteomes" id="UP000683925"/>
    </source>
</evidence>
<dbReference type="AlphaFoldDB" id="A0A8S1UJE2"/>
<dbReference type="Pfam" id="PF14580">
    <property type="entry name" value="LRR_9"/>
    <property type="match status" value="1"/>
</dbReference>
<feature type="region of interest" description="Disordered" evidence="3">
    <location>
        <begin position="1"/>
        <end position="55"/>
    </location>
</feature>
<organism evidence="4 5">
    <name type="scientific">Paramecium octaurelia</name>
    <dbReference type="NCBI Taxonomy" id="43137"/>
    <lineage>
        <taxon>Eukaryota</taxon>
        <taxon>Sar</taxon>
        <taxon>Alveolata</taxon>
        <taxon>Ciliophora</taxon>
        <taxon>Intramacronucleata</taxon>
        <taxon>Oligohymenophorea</taxon>
        <taxon>Peniculida</taxon>
        <taxon>Parameciidae</taxon>
        <taxon>Paramecium</taxon>
    </lineage>
</organism>
<dbReference type="InterPro" id="IPR025875">
    <property type="entry name" value="Leu-rich_rpt_4"/>
</dbReference>
<feature type="region of interest" description="Disordered" evidence="3">
    <location>
        <begin position="360"/>
        <end position="382"/>
    </location>
</feature>
<dbReference type="EMBL" id="CAJJDP010000046">
    <property type="protein sequence ID" value="CAD8164940.1"/>
    <property type="molecule type" value="Genomic_DNA"/>
</dbReference>
<feature type="compositionally biased region" description="Low complexity" evidence="3">
    <location>
        <begin position="363"/>
        <end position="375"/>
    </location>
</feature>
<dbReference type="PANTHER" id="PTHR45973:SF8">
    <property type="entry name" value="LEUCINE-RICH REPEAT-CONTAINING PROTEIN 49"/>
    <property type="match status" value="1"/>
</dbReference>
<dbReference type="InterPro" id="IPR003591">
    <property type="entry name" value="Leu-rich_rpt_typical-subtyp"/>
</dbReference>
<dbReference type="InterPro" id="IPR050576">
    <property type="entry name" value="Cilia_flagella_integrity"/>
</dbReference>
<protein>
    <recommendedName>
        <fullName evidence="6">Leucine-rich repeat-containing protein</fullName>
    </recommendedName>
</protein>
<evidence type="ECO:0008006" key="6">
    <source>
        <dbReference type="Google" id="ProtNLM"/>
    </source>
</evidence>
<sequence length="693" mass="81185">MNKESRYAYTKSSMSPNKNQRSSEANATYSTGFSKKTTNKAPQSNQTPISSQLPEITKKKTKNDILCYSQEFQDILQVEIDERYRYLVKNGTIKKIENGGNIIFSELQQIPGIWVCYRRPTERSNNLEKLSLDYLDLTHMPLLEGEEKLKILTYQHNRIQSIQNLVSLPNLLYLDLYDNQLKEIDELKQVQKLKVLLLPKNQIRRIQNLDYLTKLEVLDLHSNRIVNLEGLSKLKSLKILNVGNNLITKLEALEELNSLIELNIKMNQIESIDHLQVLPQLQKLFMSQNKINTFPCIFNLFELSLENNPIQTNKSDYFRYICQTFETLKILDGKPMDQIKQEILQEILFAEIPKTEPIKKKSVNQQPQQQQQIQQKPKKPNQMGLEVHGVASEFKTKEDIVPFGQIKKDPIAYKNSLGQQQSSQQQPLRETIPSIKNSLTNTAAAQEDDILVLIKKQWTAEYRRIQMLEKINQFNKKCCLEHQLVEGGHAEVEDDVFLLIFGTASAMLLPSQNFSQTIEKIHFQYVFFDSIIDTQLSILQDYQKLRELILKDNYINTLLQLAKLVHLNEIQKLTILNNPINNCSFMFQFLVYRFPFMISINGKDIKNDDRQKAKQLFSNFDKSLQIPEKLQNFENILQLRSFQMDRSYIKQFHKCLNDVSNQQKILYQFRKTFDNTYEEYLIQLIQQCKEKEK</sequence>
<comment type="caution">
    <text evidence="4">The sequence shown here is derived from an EMBL/GenBank/DDBJ whole genome shotgun (WGS) entry which is preliminary data.</text>
</comment>
<evidence type="ECO:0000256" key="3">
    <source>
        <dbReference type="SAM" id="MobiDB-lite"/>
    </source>
</evidence>
<dbReference type="FunFam" id="3.80.10.10:FF:002372">
    <property type="entry name" value="Uncharacterized protein"/>
    <property type="match status" value="1"/>
</dbReference>
<keyword evidence="1" id="KW-0433">Leucine-rich repeat</keyword>
<proteinExistence type="predicted"/>
<reference evidence="4" key="1">
    <citation type="submission" date="2021-01" db="EMBL/GenBank/DDBJ databases">
        <authorList>
            <consortium name="Genoscope - CEA"/>
            <person name="William W."/>
        </authorList>
    </citation>
    <scope>NUCLEOTIDE SEQUENCE</scope>
</reference>
<name>A0A8S1UJE2_PAROT</name>
<keyword evidence="5" id="KW-1185">Reference proteome</keyword>
<dbReference type="SMART" id="SM00369">
    <property type="entry name" value="LRR_TYP"/>
    <property type="match status" value="4"/>
</dbReference>
<dbReference type="Pfam" id="PF12799">
    <property type="entry name" value="LRR_4"/>
    <property type="match status" value="2"/>
</dbReference>
<dbReference type="SMART" id="SM00365">
    <property type="entry name" value="LRR_SD22"/>
    <property type="match status" value="6"/>
</dbReference>
<evidence type="ECO:0000256" key="2">
    <source>
        <dbReference type="ARBA" id="ARBA00022737"/>
    </source>
</evidence>
<dbReference type="OrthoDB" id="277458at2759"/>
<accession>A0A8S1UJE2</accession>
<dbReference type="PROSITE" id="PS51450">
    <property type="entry name" value="LRR"/>
    <property type="match status" value="7"/>
</dbReference>
<gene>
    <name evidence="4" type="ORF">POCTA_138.1.T0460008</name>
</gene>
<dbReference type="PANTHER" id="PTHR45973">
    <property type="entry name" value="PROTEIN PHOSPHATASE 1 REGULATORY SUBUNIT SDS22-RELATED"/>
    <property type="match status" value="1"/>
</dbReference>
<dbReference type="InterPro" id="IPR001611">
    <property type="entry name" value="Leu-rich_rpt"/>
</dbReference>
<evidence type="ECO:0000256" key="1">
    <source>
        <dbReference type="ARBA" id="ARBA00022614"/>
    </source>
</evidence>
<feature type="compositionally biased region" description="Polar residues" evidence="3">
    <location>
        <begin position="10"/>
        <end position="54"/>
    </location>
</feature>